<dbReference type="EMBL" id="BMHA01000007">
    <property type="protein sequence ID" value="GGI06993.1"/>
    <property type="molecule type" value="Genomic_DNA"/>
</dbReference>
<evidence type="ECO:0000313" key="3">
    <source>
        <dbReference type="Proteomes" id="UP000650511"/>
    </source>
</evidence>
<organism evidence="2 3">
    <name type="scientific">Egicoccus halophilus</name>
    <dbReference type="NCBI Taxonomy" id="1670830"/>
    <lineage>
        <taxon>Bacteria</taxon>
        <taxon>Bacillati</taxon>
        <taxon>Actinomycetota</taxon>
        <taxon>Nitriliruptoria</taxon>
        <taxon>Egicoccales</taxon>
        <taxon>Egicoccaceae</taxon>
        <taxon>Egicoccus</taxon>
    </lineage>
</organism>
<proteinExistence type="predicted"/>
<reference evidence="2" key="1">
    <citation type="journal article" date="2014" name="Int. J. Syst. Evol. Microbiol.">
        <title>Complete genome sequence of Corynebacterium casei LMG S-19264T (=DSM 44701T), isolated from a smear-ripened cheese.</title>
        <authorList>
            <consortium name="US DOE Joint Genome Institute (JGI-PGF)"/>
            <person name="Walter F."/>
            <person name="Albersmeier A."/>
            <person name="Kalinowski J."/>
            <person name="Ruckert C."/>
        </authorList>
    </citation>
    <scope>NUCLEOTIDE SEQUENCE</scope>
    <source>
        <strain evidence="2">CGMCC 1.14988</strain>
    </source>
</reference>
<gene>
    <name evidence="2" type="ORF">GCM10011354_21870</name>
</gene>
<name>A0A8J3EUZ2_9ACTN</name>
<dbReference type="Proteomes" id="UP000650511">
    <property type="component" value="Unassembled WGS sequence"/>
</dbReference>
<dbReference type="AlphaFoldDB" id="A0A8J3EUZ2"/>
<accession>A0A8J3EUZ2</accession>
<evidence type="ECO:0000256" key="1">
    <source>
        <dbReference type="SAM" id="MobiDB-lite"/>
    </source>
</evidence>
<feature type="compositionally biased region" description="Basic and acidic residues" evidence="1">
    <location>
        <begin position="34"/>
        <end position="48"/>
    </location>
</feature>
<reference evidence="2" key="2">
    <citation type="submission" date="2020-09" db="EMBL/GenBank/DDBJ databases">
        <authorList>
            <person name="Sun Q."/>
            <person name="Zhou Y."/>
        </authorList>
    </citation>
    <scope>NUCLEOTIDE SEQUENCE</scope>
    <source>
        <strain evidence="2">CGMCC 1.14988</strain>
    </source>
</reference>
<keyword evidence="3" id="KW-1185">Reference proteome</keyword>
<protein>
    <submittedName>
        <fullName evidence="2">Uncharacterized protein</fullName>
    </submittedName>
</protein>
<comment type="caution">
    <text evidence="2">The sequence shown here is derived from an EMBL/GenBank/DDBJ whole genome shotgun (WGS) entry which is preliminary data.</text>
</comment>
<sequence>MRRRTPDPLDVRLTRSTLPVTPLLQTACPTMRQAADERRQRMGGRSEDVTVPVVPAGGVLWVDERRESVGEVSG</sequence>
<feature type="region of interest" description="Disordered" evidence="1">
    <location>
        <begin position="29"/>
        <end position="50"/>
    </location>
</feature>
<evidence type="ECO:0000313" key="2">
    <source>
        <dbReference type="EMBL" id="GGI06993.1"/>
    </source>
</evidence>